<dbReference type="InterPro" id="IPR036249">
    <property type="entry name" value="Thioredoxin-like_sf"/>
</dbReference>
<dbReference type="CDD" id="cd02968">
    <property type="entry name" value="SCO"/>
    <property type="match status" value="1"/>
</dbReference>
<reference evidence="2" key="1">
    <citation type="submission" date="2020-05" db="EMBL/GenBank/DDBJ databases">
        <authorList>
            <person name="Chiriac C."/>
            <person name="Salcher M."/>
            <person name="Ghai R."/>
            <person name="Kavagutti S V."/>
        </authorList>
    </citation>
    <scope>NUCLEOTIDE SEQUENCE</scope>
</reference>
<dbReference type="PROSITE" id="PS51257">
    <property type="entry name" value="PROKAR_LIPOPROTEIN"/>
    <property type="match status" value="1"/>
</dbReference>
<dbReference type="Gene3D" id="3.40.30.10">
    <property type="entry name" value="Glutaredoxin"/>
    <property type="match status" value="1"/>
</dbReference>
<accession>A0A6J6QRM6</accession>
<evidence type="ECO:0000313" key="4">
    <source>
        <dbReference type="EMBL" id="CAB4899457.1"/>
    </source>
</evidence>
<dbReference type="PANTHER" id="PTHR12151">
    <property type="entry name" value="ELECTRON TRANSPORT PROTIN SCO1/SENC FAMILY MEMBER"/>
    <property type="match status" value="1"/>
</dbReference>
<comment type="similarity">
    <text evidence="1">Belongs to the SCO1/2 family.</text>
</comment>
<evidence type="ECO:0000313" key="2">
    <source>
        <dbReference type="EMBL" id="CAB4711598.1"/>
    </source>
</evidence>
<dbReference type="PANTHER" id="PTHR12151:SF25">
    <property type="entry name" value="LINALOOL DEHYDRATASE_ISOMERASE DOMAIN-CONTAINING PROTEIN"/>
    <property type="match status" value="1"/>
</dbReference>
<dbReference type="AlphaFoldDB" id="A0A6J6QRM6"/>
<evidence type="ECO:0000313" key="5">
    <source>
        <dbReference type="EMBL" id="CAB5033784.1"/>
    </source>
</evidence>
<dbReference type="EMBL" id="CAFBMD010000061">
    <property type="protein sequence ID" value="CAB4899457.1"/>
    <property type="molecule type" value="Genomic_DNA"/>
</dbReference>
<protein>
    <submittedName>
        <fullName evidence="2">Unannotated protein</fullName>
    </submittedName>
</protein>
<dbReference type="EMBL" id="CAEZZQ010000015">
    <property type="protein sequence ID" value="CAB4767484.1"/>
    <property type="molecule type" value="Genomic_DNA"/>
</dbReference>
<sequence>MKRTALTAAVITSMALLAGCASSTSSNADSAAADMKMDHSAMPVPSLAPGMATAAPGGGSFLNEKLPADVLALPLFDSTGEAFTLADFAGKYVVITNFLTSCHEICPMTTVNMRDIARALSAVGLASKVAVMEVSVDGERDTAPRLAAYQALFNEKSWIMAGGSTQSLAALWKYFGAPAKKEVFSAADMATLPKDWQTGKSDTYDMMHSDLVIILGPDSTWRWLDLGSPKTSQGDIPAALKAYLTEDGQKNLAAPEEPTWSVGAVLAAITQLTFNLDK</sequence>
<dbReference type="Pfam" id="PF02630">
    <property type="entry name" value="SCO1-SenC"/>
    <property type="match status" value="1"/>
</dbReference>
<dbReference type="EMBL" id="CAFBQA010000002">
    <property type="protein sequence ID" value="CAB5033784.1"/>
    <property type="molecule type" value="Genomic_DNA"/>
</dbReference>
<evidence type="ECO:0000256" key="1">
    <source>
        <dbReference type="ARBA" id="ARBA00010996"/>
    </source>
</evidence>
<name>A0A6J6QRM6_9ZZZZ</name>
<dbReference type="EMBL" id="CAEZXW010000093">
    <property type="protein sequence ID" value="CAB4711598.1"/>
    <property type="molecule type" value="Genomic_DNA"/>
</dbReference>
<organism evidence="2">
    <name type="scientific">freshwater metagenome</name>
    <dbReference type="NCBI Taxonomy" id="449393"/>
    <lineage>
        <taxon>unclassified sequences</taxon>
        <taxon>metagenomes</taxon>
        <taxon>ecological metagenomes</taxon>
    </lineage>
</organism>
<evidence type="ECO:0000313" key="3">
    <source>
        <dbReference type="EMBL" id="CAB4767484.1"/>
    </source>
</evidence>
<dbReference type="InterPro" id="IPR003782">
    <property type="entry name" value="SCO1/SenC"/>
</dbReference>
<proteinExistence type="inferred from homology"/>
<dbReference type="SUPFAM" id="SSF52833">
    <property type="entry name" value="Thioredoxin-like"/>
    <property type="match status" value="1"/>
</dbReference>
<gene>
    <name evidence="2" type="ORF">UFOPK2593_01202</name>
    <name evidence="3" type="ORF">UFOPK2894_00372</name>
    <name evidence="4" type="ORF">UFOPK3492_00861</name>
    <name evidence="5" type="ORF">UFOPK4234_00097</name>
</gene>